<protein>
    <recommendedName>
        <fullName evidence="2">PKD domain-containing protein</fullName>
    </recommendedName>
</protein>
<dbReference type="SUPFAM" id="SSF49299">
    <property type="entry name" value="PKD domain"/>
    <property type="match status" value="1"/>
</dbReference>
<dbReference type="AlphaFoldDB" id="A0A3B0SVZ2"/>
<name>A0A3B0SVZ2_9ZZZZ</name>
<dbReference type="PROSITE" id="PS51257">
    <property type="entry name" value="PROKAR_LIPOPROTEIN"/>
    <property type="match status" value="1"/>
</dbReference>
<reference evidence="1" key="1">
    <citation type="submission" date="2018-06" db="EMBL/GenBank/DDBJ databases">
        <authorList>
            <person name="Zhirakovskaya E."/>
        </authorList>
    </citation>
    <scope>NUCLEOTIDE SEQUENCE</scope>
</reference>
<dbReference type="Gene3D" id="2.60.40.10">
    <property type="entry name" value="Immunoglobulins"/>
    <property type="match status" value="1"/>
</dbReference>
<organism evidence="1">
    <name type="scientific">hydrothermal vent metagenome</name>
    <dbReference type="NCBI Taxonomy" id="652676"/>
    <lineage>
        <taxon>unclassified sequences</taxon>
        <taxon>metagenomes</taxon>
        <taxon>ecological metagenomes</taxon>
    </lineage>
</organism>
<gene>
    <name evidence="1" type="ORF">MNBD_BACTEROID03-1771</name>
</gene>
<evidence type="ECO:0000313" key="1">
    <source>
        <dbReference type="EMBL" id="VAW10561.1"/>
    </source>
</evidence>
<dbReference type="InterPro" id="IPR013783">
    <property type="entry name" value="Ig-like_fold"/>
</dbReference>
<dbReference type="EMBL" id="UOEL01000025">
    <property type="protein sequence ID" value="VAW10561.1"/>
    <property type="molecule type" value="Genomic_DNA"/>
</dbReference>
<proteinExistence type="predicted"/>
<accession>A0A3B0SVZ2</accession>
<sequence>MKRIVSLIAGIILISITSCEPQLDDIGEIGAPPTNGDITVDDSDPFNPIFKASSDDGFIYHWDFGNNQTGEGQIVSPYFPFAKDYDVTCIISGAGGKNVLVTKTYSVAVNDPEVANLPVWKELTGSGTGKTWVYNTDTETGSPDYCYQTGNQAALDQYADAWTPSSGSWGQCIQVTPDINGEMVFDLNDGVNYTYHQTAGDAGVKGSFILDATNMTITIVDPYILNYNIECTNPSTTSIGVFEIKLLTDTEMVLWQDQLDANGTGWGWSFKKKE</sequence>
<dbReference type="InterPro" id="IPR035986">
    <property type="entry name" value="PKD_dom_sf"/>
</dbReference>
<evidence type="ECO:0008006" key="2">
    <source>
        <dbReference type="Google" id="ProtNLM"/>
    </source>
</evidence>